<dbReference type="KEGG" id="pgri:PgNI_03089"/>
<accession>A0A6P8BBH7</accession>
<evidence type="ECO:0000313" key="2">
    <source>
        <dbReference type="RefSeq" id="XP_030984500.1"/>
    </source>
</evidence>
<evidence type="ECO:0000313" key="1">
    <source>
        <dbReference type="Proteomes" id="UP000515153"/>
    </source>
</evidence>
<proteinExistence type="predicted"/>
<protein>
    <submittedName>
        <fullName evidence="2">Uncharacterized protein</fullName>
    </submittedName>
</protein>
<reference evidence="2" key="3">
    <citation type="submission" date="2025-08" db="UniProtKB">
        <authorList>
            <consortium name="RefSeq"/>
        </authorList>
    </citation>
    <scope>IDENTIFICATION</scope>
    <source>
        <strain evidence="2">NI907</strain>
    </source>
</reference>
<sequence>MRPPTLNAHVSRARPSTRVFQHLLSGGSAVRGTSFALRARLPIHGSAAAISPRAFSIQTARRNGENKNKPDESINPQLPKVTFESLGVTGPLKWVIVALLTVFGTIETWVWCKAIWRWWKGGEVEPSEK</sequence>
<dbReference type="Proteomes" id="UP000515153">
    <property type="component" value="Unplaced"/>
</dbReference>
<keyword evidence="1" id="KW-1185">Reference proteome</keyword>
<gene>
    <name evidence="2" type="ORF">PgNI_03089</name>
</gene>
<name>A0A6P8BBH7_PYRGI</name>
<dbReference type="RefSeq" id="XP_030984500.1">
    <property type="nucleotide sequence ID" value="XM_031123143.1"/>
</dbReference>
<dbReference type="OrthoDB" id="5231661at2759"/>
<dbReference type="GeneID" id="41958054"/>
<dbReference type="AlphaFoldDB" id="A0A6P8BBH7"/>
<reference evidence="2" key="1">
    <citation type="journal article" date="2019" name="Mol. Biol. Evol.">
        <title>Blast fungal genomes show frequent chromosomal changes, gene gains and losses, and effector gene turnover.</title>
        <authorList>
            <person name="Gomez Luciano L.B."/>
            <person name="Jason Tsai I."/>
            <person name="Chuma I."/>
            <person name="Tosa Y."/>
            <person name="Chen Y.H."/>
            <person name="Li J.Y."/>
            <person name="Li M.Y."/>
            <person name="Jade Lu M.Y."/>
            <person name="Nakayashiki H."/>
            <person name="Li W.H."/>
        </authorList>
    </citation>
    <scope>NUCLEOTIDE SEQUENCE</scope>
    <source>
        <strain evidence="2">NI907</strain>
    </source>
</reference>
<organism evidence="1 2">
    <name type="scientific">Pyricularia grisea</name>
    <name type="common">Crabgrass-specific blast fungus</name>
    <name type="synonym">Magnaporthe grisea</name>
    <dbReference type="NCBI Taxonomy" id="148305"/>
    <lineage>
        <taxon>Eukaryota</taxon>
        <taxon>Fungi</taxon>
        <taxon>Dikarya</taxon>
        <taxon>Ascomycota</taxon>
        <taxon>Pezizomycotina</taxon>
        <taxon>Sordariomycetes</taxon>
        <taxon>Sordariomycetidae</taxon>
        <taxon>Magnaporthales</taxon>
        <taxon>Pyriculariaceae</taxon>
        <taxon>Pyricularia</taxon>
    </lineage>
</organism>
<reference evidence="2" key="2">
    <citation type="submission" date="2019-10" db="EMBL/GenBank/DDBJ databases">
        <authorList>
            <consortium name="NCBI Genome Project"/>
        </authorList>
    </citation>
    <scope>NUCLEOTIDE SEQUENCE</scope>
    <source>
        <strain evidence="2">NI907</strain>
    </source>
</reference>